<dbReference type="Proteomes" id="UP001165121">
    <property type="component" value="Unassembled WGS sequence"/>
</dbReference>
<feature type="region of interest" description="Disordered" evidence="1">
    <location>
        <begin position="1"/>
        <end position="41"/>
    </location>
</feature>
<sequence length="86" mass="9523">MEELAERLEAGNATGEPAQHPKLGVPPTSHPSQFEPQPGTLVGRLRPCGAVHWTFSAVCVRRRGDPQDKLPRTLPLEKETFRQALE</sequence>
<evidence type="ECO:0000313" key="2">
    <source>
        <dbReference type="EMBL" id="GMF38686.1"/>
    </source>
</evidence>
<name>A0A9W6XHS8_9STRA</name>
<keyword evidence="3" id="KW-1185">Reference proteome</keyword>
<evidence type="ECO:0000313" key="3">
    <source>
        <dbReference type="Proteomes" id="UP001165121"/>
    </source>
</evidence>
<dbReference type="EMBL" id="BSXT01001112">
    <property type="protein sequence ID" value="GMF38686.1"/>
    <property type="molecule type" value="Genomic_DNA"/>
</dbReference>
<dbReference type="AlphaFoldDB" id="A0A9W6XHS8"/>
<gene>
    <name evidence="2" type="ORF">Pfra01_001123600</name>
</gene>
<comment type="caution">
    <text evidence="2">The sequence shown here is derived from an EMBL/GenBank/DDBJ whole genome shotgun (WGS) entry which is preliminary data.</text>
</comment>
<protein>
    <submittedName>
        <fullName evidence="2">Unnamed protein product</fullName>
    </submittedName>
</protein>
<organism evidence="2 3">
    <name type="scientific">Phytophthora fragariaefolia</name>
    <dbReference type="NCBI Taxonomy" id="1490495"/>
    <lineage>
        <taxon>Eukaryota</taxon>
        <taxon>Sar</taxon>
        <taxon>Stramenopiles</taxon>
        <taxon>Oomycota</taxon>
        <taxon>Peronosporomycetes</taxon>
        <taxon>Peronosporales</taxon>
        <taxon>Peronosporaceae</taxon>
        <taxon>Phytophthora</taxon>
    </lineage>
</organism>
<feature type="region of interest" description="Disordered" evidence="1">
    <location>
        <begin position="64"/>
        <end position="86"/>
    </location>
</feature>
<reference evidence="2" key="1">
    <citation type="submission" date="2023-04" db="EMBL/GenBank/DDBJ databases">
        <title>Phytophthora fragariaefolia NBRC 109709.</title>
        <authorList>
            <person name="Ichikawa N."/>
            <person name="Sato H."/>
            <person name="Tonouchi N."/>
        </authorList>
    </citation>
    <scope>NUCLEOTIDE SEQUENCE</scope>
    <source>
        <strain evidence="2">NBRC 109709</strain>
    </source>
</reference>
<accession>A0A9W6XHS8</accession>
<evidence type="ECO:0000256" key="1">
    <source>
        <dbReference type="SAM" id="MobiDB-lite"/>
    </source>
</evidence>
<proteinExistence type="predicted"/>